<dbReference type="Pfam" id="PF00512">
    <property type="entry name" value="HisKA"/>
    <property type="match status" value="1"/>
</dbReference>
<name>A0ABW8U2U2_9BACT</name>
<dbReference type="Proteomes" id="UP001623553">
    <property type="component" value="Unassembled WGS sequence"/>
</dbReference>
<keyword evidence="7" id="KW-1133">Transmembrane helix</keyword>
<dbReference type="EC" id="2.7.13.3" evidence="2"/>
<evidence type="ECO:0000256" key="2">
    <source>
        <dbReference type="ARBA" id="ARBA00012438"/>
    </source>
</evidence>
<dbReference type="InterPro" id="IPR050351">
    <property type="entry name" value="BphY/WalK/GraS-like"/>
</dbReference>
<sequence length="343" mass="38563">MLSPRYLSVILAFVIAGVATAFISFLPHSDSATLFVSFISVLIFGSILIYFALDNLVFKEVNVLYDQIKQIKKKNFPLISRKQLVQKENPIELLKKELTAYVSTTEDEVKELKKAAVYRQEFLADVSHELKTPIFAAQGFVHTLLDNPDETPEIRQKFLEKAAKSLDGLDALVKDLLTVSQIETGAIKIEKKRINLRPMIEEIFEQLEGKAKKRGVKLFLNCAEEAIDVKADAQKIEQVLVNLVDNGIKYGNQDGKVTVLIEDRKKSYLISVKDNGPGISEKHLPRLFERFYRIDKSRTKLSGGTGLGLSIVKHIVQAHGSKIQVESKVDKGTSFSFKLERAL</sequence>
<dbReference type="InterPro" id="IPR004358">
    <property type="entry name" value="Sig_transdc_His_kin-like_C"/>
</dbReference>
<feature type="transmembrane region" description="Helical" evidence="7">
    <location>
        <begin position="6"/>
        <end position="26"/>
    </location>
</feature>
<evidence type="ECO:0000256" key="5">
    <source>
        <dbReference type="ARBA" id="ARBA00022777"/>
    </source>
</evidence>
<dbReference type="InterPro" id="IPR003594">
    <property type="entry name" value="HATPase_dom"/>
</dbReference>
<keyword evidence="4" id="KW-0808">Transferase</keyword>
<dbReference type="PANTHER" id="PTHR45453:SF1">
    <property type="entry name" value="PHOSPHATE REGULON SENSOR PROTEIN PHOR"/>
    <property type="match status" value="1"/>
</dbReference>
<evidence type="ECO:0000256" key="3">
    <source>
        <dbReference type="ARBA" id="ARBA00022553"/>
    </source>
</evidence>
<comment type="caution">
    <text evidence="9">The sequence shown here is derived from an EMBL/GenBank/DDBJ whole genome shotgun (WGS) entry which is preliminary data.</text>
</comment>
<organism evidence="9 10">
    <name type="scientific">Aquirufa novilacunae</name>
    <dbReference type="NCBI Taxonomy" id="3139305"/>
    <lineage>
        <taxon>Bacteria</taxon>
        <taxon>Pseudomonadati</taxon>
        <taxon>Bacteroidota</taxon>
        <taxon>Cytophagia</taxon>
        <taxon>Cytophagales</taxon>
        <taxon>Flectobacillaceae</taxon>
        <taxon>Aquirufa</taxon>
    </lineage>
</organism>
<evidence type="ECO:0000313" key="9">
    <source>
        <dbReference type="EMBL" id="MFL0298854.1"/>
    </source>
</evidence>
<feature type="transmembrane region" description="Helical" evidence="7">
    <location>
        <begin position="33"/>
        <end position="53"/>
    </location>
</feature>
<keyword evidence="7" id="KW-0812">Transmembrane</keyword>
<keyword evidence="6" id="KW-0902">Two-component regulatory system</keyword>
<keyword evidence="7" id="KW-0472">Membrane</keyword>
<dbReference type="PRINTS" id="PR00344">
    <property type="entry name" value="BCTRLSENSOR"/>
</dbReference>
<dbReference type="CDD" id="cd00082">
    <property type="entry name" value="HisKA"/>
    <property type="match status" value="1"/>
</dbReference>
<evidence type="ECO:0000256" key="4">
    <source>
        <dbReference type="ARBA" id="ARBA00022679"/>
    </source>
</evidence>
<keyword evidence="9" id="KW-0067">ATP-binding</keyword>
<dbReference type="SMART" id="SM00387">
    <property type="entry name" value="HATPase_c"/>
    <property type="match status" value="1"/>
</dbReference>
<keyword evidence="10" id="KW-1185">Reference proteome</keyword>
<accession>A0ABW8U2U2</accession>
<dbReference type="PROSITE" id="PS50109">
    <property type="entry name" value="HIS_KIN"/>
    <property type="match status" value="1"/>
</dbReference>
<dbReference type="SUPFAM" id="SSF55874">
    <property type="entry name" value="ATPase domain of HSP90 chaperone/DNA topoisomerase II/histidine kinase"/>
    <property type="match status" value="1"/>
</dbReference>
<dbReference type="InterPro" id="IPR005467">
    <property type="entry name" value="His_kinase_dom"/>
</dbReference>
<dbReference type="SUPFAM" id="SSF47384">
    <property type="entry name" value="Homodimeric domain of signal transducing histidine kinase"/>
    <property type="match status" value="1"/>
</dbReference>
<gene>
    <name evidence="9" type="ORF">AAE961_08250</name>
</gene>
<dbReference type="InterPro" id="IPR036097">
    <property type="entry name" value="HisK_dim/P_sf"/>
</dbReference>
<dbReference type="InterPro" id="IPR003661">
    <property type="entry name" value="HisK_dim/P_dom"/>
</dbReference>
<evidence type="ECO:0000259" key="8">
    <source>
        <dbReference type="PROSITE" id="PS50109"/>
    </source>
</evidence>
<dbReference type="EMBL" id="JBEWZF010000003">
    <property type="protein sequence ID" value="MFL0298854.1"/>
    <property type="molecule type" value="Genomic_DNA"/>
</dbReference>
<dbReference type="PANTHER" id="PTHR45453">
    <property type="entry name" value="PHOSPHATE REGULON SENSOR PROTEIN PHOR"/>
    <property type="match status" value="1"/>
</dbReference>
<evidence type="ECO:0000256" key="6">
    <source>
        <dbReference type="ARBA" id="ARBA00023012"/>
    </source>
</evidence>
<keyword evidence="3" id="KW-0597">Phosphoprotein</keyword>
<reference evidence="9 10" key="1">
    <citation type="submission" date="2024-07" db="EMBL/GenBank/DDBJ databases">
        <authorList>
            <person name="Pitt A."/>
            <person name="Hahn M.W."/>
        </authorList>
    </citation>
    <scope>NUCLEOTIDE SEQUENCE [LARGE SCALE GENOMIC DNA]</scope>
    <source>
        <strain evidence="9 10">2-BAHN-186B</strain>
    </source>
</reference>
<evidence type="ECO:0000256" key="1">
    <source>
        <dbReference type="ARBA" id="ARBA00000085"/>
    </source>
</evidence>
<dbReference type="Gene3D" id="3.30.565.10">
    <property type="entry name" value="Histidine kinase-like ATPase, C-terminal domain"/>
    <property type="match status" value="1"/>
</dbReference>
<dbReference type="InterPro" id="IPR036890">
    <property type="entry name" value="HATPase_C_sf"/>
</dbReference>
<dbReference type="Gene3D" id="1.10.287.130">
    <property type="match status" value="1"/>
</dbReference>
<keyword evidence="9" id="KW-0547">Nucleotide-binding</keyword>
<dbReference type="CDD" id="cd00075">
    <property type="entry name" value="HATPase"/>
    <property type="match status" value="1"/>
</dbReference>
<evidence type="ECO:0000256" key="7">
    <source>
        <dbReference type="SAM" id="Phobius"/>
    </source>
</evidence>
<keyword evidence="5" id="KW-0418">Kinase</keyword>
<comment type="catalytic activity">
    <reaction evidence="1">
        <text>ATP + protein L-histidine = ADP + protein N-phospho-L-histidine.</text>
        <dbReference type="EC" id="2.7.13.3"/>
    </reaction>
</comment>
<dbReference type="Pfam" id="PF02518">
    <property type="entry name" value="HATPase_c"/>
    <property type="match status" value="1"/>
</dbReference>
<protein>
    <recommendedName>
        <fullName evidence="2">histidine kinase</fullName>
        <ecNumber evidence="2">2.7.13.3</ecNumber>
    </recommendedName>
</protein>
<proteinExistence type="predicted"/>
<dbReference type="RefSeq" id="WP_406800631.1">
    <property type="nucleotide sequence ID" value="NZ_JBEWZF010000003.1"/>
</dbReference>
<dbReference type="SMART" id="SM00388">
    <property type="entry name" value="HisKA"/>
    <property type="match status" value="1"/>
</dbReference>
<dbReference type="GO" id="GO:0005524">
    <property type="term" value="F:ATP binding"/>
    <property type="evidence" value="ECO:0007669"/>
    <property type="project" value="UniProtKB-KW"/>
</dbReference>
<feature type="domain" description="Histidine kinase" evidence="8">
    <location>
        <begin position="125"/>
        <end position="343"/>
    </location>
</feature>
<evidence type="ECO:0000313" key="10">
    <source>
        <dbReference type="Proteomes" id="UP001623553"/>
    </source>
</evidence>